<feature type="region of interest" description="FAD-dependent cmnm(5)s(2)U34 oxidoreductase" evidence="10">
    <location>
        <begin position="263"/>
        <end position="655"/>
    </location>
</feature>
<gene>
    <name evidence="10 13" type="primary">mnmC</name>
    <name evidence="13" type="ORF">HU747_11770</name>
</gene>
<evidence type="ECO:0000256" key="6">
    <source>
        <dbReference type="ARBA" id="ARBA00022694"/>
    </source>
</evidence>
<dbReference type="InterPro" id="IPR036188">
    <property type="entry name" value="FAD/NAD-bd_sf"/>
</dbReference>
<feature type="domain" description="MnmC-like methyltransferase" evidence="12">
    <location>
        <begin position="113"/>
        <end position="233"/>
    </location>
</feature>
<evidence type="ECO:0000256" key="3">
    <source>
        <dbReference type="ARBA" id="ARBA00022630"/>
    </source>
</evidence>
<comment type="cofactor">
    <cofactor evidence="10">
        <name>FAD</name>
        <dbReference type="ChEBI" id="CHEBI:57692"/>
    </cofactor>
</comment>
<dbReference type="InterPro" id="IPR006076">
    <property type="entry name" value="FAD-dep_OxRdtase"/>
</dbReference>
<keyword evidence="8 10" id="KW-0560">Oxidoreductase</keyword>
<accession>A0ABR6V7D3</accession>
<evidence type="ECO:0000256" key="5">
    <source>
        <dbReference type="ARBA" id="ARBA00022691"/>
    </source>
</evidence>
<dbReference type="InterPro" id="IPR008471">
    <property type="entry name" value="MnmC-like_methylTransf"/>
</dbReference>
<name>A0ABR6V7D3_9PSED</name>
<comment type="similarity">
    <text evidence="10">In the C-terminal section; belongs to the DAO family.</text>
</comment>
<dbReference type="EMBL" id="JABWRS010000007">
    <property type="protein sequence ID" value="MBC3476279.1"/>
    <property type="molecule type" value="Genomic_DNA"/>
</dbReference>
<dbReference type="Pfam" id="PF05430">
    <property type="entry name" value="Methyltransf_30"/>
    <property type="match status" value="1"/>
</dbReference>
<keyword evidence="7 10" id="KW-0274">FAD</keyword>
<protein>
    <recommendedName>
        <fullName evidence="10">tRNA 5-methylaminomethyl-2-thiouridine biosynthesis bifunctional protein MnmC</fullName>
        <shortName evidence="10">tRNA mnm(5)s(2)U biosynthesis bifunctional protein</shortName>
    </recommendedName>
    <domain>
        <recommendedName>
            <fullName evidence="10">tRNA (mnm(5)s(2)U34)-methyltransferase</fullName>
            <ecNumber evidence="10">2.1.1.61</ecNumber>
        </recommendedName>
    </domain>
    <domain>
        <recommendedName>
            <fullName evidence="10">FAD-dependent cmnm(5)s(2)U34 oxidoreductase</fullName>
            <ecNumber evidence="10">1.5.-.-</ecNumber>
        </recommendedName>
    </domain>
</protein>
<dbReference type="RefSeq" id="WP_027906879.1">
    <property type="nucleotide sequence ID" value="NZ_JABWRR010000015.1"/>
</dbReference>
<comment type="function">
    <text evidence="10">Catalyzes the last two steps in the biosynthesis of 5-methylaminomethyl-2-thiouridine (mnm(5)s(2)U) at the wobble position (U34) in tRNA. Catalyzes the FAD-dependent demodification of cmnm(5)s(2)U34 to nm(5)s(2)U34, followed by the transfer of a methyl group from S-adenosyl-L-methionine to nm(5)s(2)U34, to form mnm(5)s(2)U34.</text>
</comment>
<keyword evidence="9 10" id="KW-0511">Multifunctional enzyme</keyword>
<evidence type="ECO:0000256" key="9">
    <source>
        <dbReference type="ARBA" id="ARBA00023268"/>
    </source>
</evidence>
<comment type="subcellular location">
    <subcellularLocation>
        <location evidence="10">Cytoplasm</location>
    </subcellularLocation>
</comment>
<dbReference type="NCBIfam" id="NF033855">
    <property type="entry name" value="tRNA_MNMC2"/>
    <property type="match status" value="1"/>
</dbReference>
<dbReference type="PANTHER" id="PTHR13847:SF283">
    <property type="entry name" value="TRNA 5-METHYLAMINOMETHYL-2-THIOURIDINE BIOSYNTHESIS BIFUNCTIONAL PROTEIN MNMC"/>
    <property type="match status" value="1"/>
</dbReference>
<dbReference type="NCBIfam" id="NF002481">
    <property type="entry name" value="PRK01747.1-2"/>
    <property type="match status" value="1"/>
</dbReference>
<keyword evidence="3 10" id="KW-0285">Flavoprotein</keyword>
<proteinExistence type="inferred from homology"/>
<keyword evidence="2 10" id="KW-0489">Methyltransferase</keyword>
<keyword evidence="4 10" id="KW-0808">Transferase</keyword>
<dbReference type="Proteomes" id="UP000628086">
    <property type="component" value="Unassembled WGS sequence"/>
</dbReference>
<comment type="caution">
    <text evidence="13">The sequence shown here is derived from an EMBL/GenBank/DDBJ whole genome shotgun (WGS) entry which is preliminary data.</text>
</comment>
<dbReference type="Gene3D" id="3.30.9.10">
    <property type="entry name" value="D-Amino Acid Oxidase, subunit A, domain 2"/>
    <property type="match status" value="1"/>
</dbReference>
<evidence type="ECO:0000259" key="11">
    <source>
        <dbReference type="Pfam" id="PF01266"/>
    </source>
</evidence>
<keyword evidence="5 10" id="KW-0949">S-adenosyl-L-methionine</keyword>
<dbReference type="InterPro" id="IPR029063">
    <property type="entry name" value="SAM-dependent_MTases_sf"/>
</dbReference>
<evidence type="ECO:0000313" key="13">
    <source>
        <dbReference type="EMBL" id="MBC3476279.1"/>
    </source>
</evidence>
<dbReference type="HAMAP" id="MF_01102">
    <property type="entry name" value="MnmC"/>
    <property type="match status" value="1"/>
</dbReference>
<comment type="similarity">
    <text evidence="10">In the N-terminal section; belongs to the methyltransferase superfamily. tRNA (mnm(5)s(2)U34)-methyltransferase family.</text>
</comment>
<dbReference type="NCBIfam" id="TIGR03197">
    <property type="entry name" value="MnmC_Cterm"/>
    <property type="match status" value="1"/>
</dbReference>
<dbReference type="SUPFAM" id="SSF51905">
    <property type="entry name" value="FAD/NAD(P)-binding domain"/>
    <property type="match status" value="1"/>
</dbReference>
<dbReference type="EC" id="1.5.-.-" evidence="10"/>
<evidence type="ECO:0000256" key="1">
    <source>
        <dbReference type="ARBA" id="ARBA00022490"/>
    </source>
</evidence>
<sequence>MSTLLQHAQIDWDDQGRPHSRQYDDVYFSKNEGIEETVHVFIEQNRLRQRFANLEPQACLVIGETGFGTGLNFFCAWQLFRQHAPVTARLHFVSVEKYPLAPADMARAVRLWPELAACTEPFLKQYVAVHQGFQPFTFDDGRVTLTLLIGDVLEQLPQLDAKVDVWFLDGFAPAKNPDMWTPELFAQLARLSYPGTTLGTFTTTGWVRRGLVEAGFAMKKVPGIGKKWEVMSGEFGGLAASTQTPPWYARPPAIDGPREALVIGAGLAGSASAASLAARGWQVTVLERHDAAAREASGNPQGVLYLKLSAHGTALSQMILSGFGYTRRQLERLQRGEAWDSCGVLQLAFDAKEAERQQKLADAFDSSLLHSLERAEAEAVAGVALPAGGLFYPEGGWVHPPALCQAQLQHPGIRVLTHHEVIELRKTNGLWQAWNGERLLASAPVVVLAGAADVRRFEPCAGLPLKRIRGQITRLPATDSSRALRTVVCAEGYVAPPRSDEHTLGASFDFHNQDLAPTLAEHQGNLALLDEISVDLAQRLATADLDPAQLQGRAAFRCTSPDYLPIVGPVAEPQAFNEAYAVLGKDARQVPDVPCPWVEGLYVNSGHGSRGLITAPLCGELVAAWASGEPLPVPQAVAQACHPNRFALRRLIRGT</sequence>
<feature type="domain" description="FAD dependent oxidoreductase" evidence="11">
    <location>
        <begin position="260"/>
        <end position="625"/>
    </location>
</feature>
<reference evidence="13 14" key="1">
    <citation type="journal article" date="2020" name="Microorganisms">
        <title>Reliable Identification of Environmental Pseudomonas Isolates Using the rpoD Gene.</title>
        <authorList>
            <consortium name="The Broad Institute Genome Sequencing Platform"/>
            <person name="Girard L."/>
            <person name="Lood C."/>
            <person name="Rokni-Zadeh H."/>
            <person name="van Noort V."/>
            <person name="Lavigne R."/>
            <person name="De Mot R."/>
        </authorList>
    </citation>
    <scope>NUCLEOTIDE SEQUENCE [LARGE SCALE GENOMIC DNA]</scope>
    <source>
        <strain evidence="13 14">RW7P2</strain>
    </source>
</reference>
<dbReference type="PANTHER" id="PTHR13847">
    <property type="entry name" value="SARCOSINE DEHYDROGENASE-RELATED"/>
    <property type="match status" value="1"/>
</dbReference>
<keyword evidence="14" id="KW-1185">Reference proteome</keyword>
<dbReference type="Pfam" id="PF01266">
    <property type="entry name" value="DAO"/>
    <property type="match status" value="1"/>
</dbReference>
<comment type="catalytic activity">
    <reaction evidence="10">
        <text>5-aminomethyl-2-thiouridine(34) in tRNA + S-adenosyl-L-methionine = 5-methylaminomethyl-2-thiouridine(34) in tRNA + S-adenosyl-L-homocysteine + H(+)</text>
        <dbReference type="Rhea" id="RHEA:19569"/>
        <dbReference type="Rhea" id="RHEA-COMP:10195"/>
        <dbReference type="Rhea" id="RHEA-COMP:10197"/>
        <dbReference type="ChEBI" id="CHEBI:15378"/>
        <dbReference type="ChEBI" id="CHEBI:57856"/>
        <dbReference type="ChEBI" id="CHEBI:59789"/>
        <dbReference type="ChEBI" id="CHEBI:74454"/>
        <dbReference type="ChEBI" id="CHEBI:74455"/>
        <dbReference type="EC" id="2.1.1.61"/>
    </reaction>
</comment>
<keyword evidence="1 10" id="KW-0963">Cytoplasm</keyword>
<dbReference type="SUPFAM" id="SSF53335">
    <property type="entry name" value="S-adenosyl-L-methionine-dependent methyltransferases"/>
    <property type="match status" value="1"/>
</dbReference>
<dbReference type="InterPro" id="IPR023032">
    <property type="entry name" value="tRNA_MAMT_biosynth_bifunc_MnmC"/>
</dbReference>
<organism evidence="13 14">
    <name type="scientific">Pseudomonas taiwanensis</name>
    <dbReference type="NCBI Taxonomy" id="470150"/>
    <lineage>
        <taxon>Bacteria</taxon>
        <taxon>Pseudomonadati</taxon>
        <taxon>Pseudomonadota</taxon>
        <taxon>Gammaproteobacteria</taxon>
        <taxon>Pseudomonadales</taxon>
        <taxon>Pseudomonadaceae</taxon>
        <taxon>Pseudomonas</taxon>
    </lineage>
</organism>
<evidence type="ECO:0000256" key="8">
    <source>
        <dbReference type="ARBA" id="ARBA00023002"/>
    </source>
</evidence>
<dbReference type="EC" id="2.1.1.61" evidence="10"/>
<evidence type="ECO:0000313" key="14">
    <source>
        <dbReference type="Proteomes" id="UP000628086"/>
    </source>
</evidence>
<evidence type="ECO:0000256" key="7">
    <source>
        <dbReference type="ARBA" id="ARBA00022827"/>
    </source>
</evidence>
<evidence type="ECO:0000259" key="12">
    <source>
        <dbReference type="Pfam" id="PF05430"/>
    </source>
</evidence>
<dbReference type="InterPro" id="IPR047785">
    <property type="entry name" value="tRNA_MNMC2"/>
</dbReference>
<dbReference type="Gene3D" id="3.50.50.60">
    <property type="entry name" value="FAD/NAD(P)-binding domain"/>
    <property type="match status" value="1"/>
</dbReference>
<dbReference type="InterPro" id="IPR017610">
    <property type="entry name" value="tRNA_S-uridine_synth_MnmC_C"/>
</dbReference>
<evidence type="ECO:0000256" key="4">
    <source>
        <dbReference type="ARBA" id="ARBA00022679"/>
    </source>
</evidence>
<evidence type="ECO:0000256" key="2">
    <source>
        <dbReference type="ARBA" id="ARBA00022603"/>
    </source>
</evidence>
<keyword evidence="6 10" id="KW-0819">tRNA processing</keyword>
<feature type="region of interest" description="tRNA (mnm(5)s(2)U34)-methyltransferase" evidence="10">
    <location>
        <begin position="1"/>
        <end position="236"/>
    </location>
</feature>
<evidence type="ECO:0000256" key="10">
    <source>
        <dbReference type="HAMAP-Rule" id="MF_01102"/>
    </source>
</evidence>
<dbReference type="Gene3D" id="3.40.50.150">
    <property type="entry name" value="Vaccinia Virus protein VP39"/>
    <property type="match status" value="1"/>
</dbReference>